<sequence>MIAASVVLILVIVGAIAHFIINRTVYGPDATAEKFVEALNEGDFEKARSFASFDVPEDAYTDLIDDPKYAKAATDTLSDAQVTASERNGDEANITVGYKQGGENKHIKLTGHKDGKQGLFFDKWKLNAPDLGTVKITAPAGANVKINGEDFTASNPNTEYAVLPGTYEISTEGSKFIEATSAKATVGFGGDDGGAELKVDPKPTKALGTEVQKAIDKRIDDCKKAKEFEKDGCGPIKLPKKAQNTSIKPEKDVKLDTVSWKVTNPKVSAKLDSGSGKGTFTTTKKGEATFTADSKSRGKNAWKLASPAPVIASGEFEIDGDSIKITKIYGW</sequence>
<accession>A0A2I1IES9</accession>
<organism evidence="1 2">
    <name type="scientific">Brevibacterium ravenspurgense</name>
    <dbReference type="NCBI Taxonomy" id="479117"/>
    <lineage>
        <taxon>Bacteria</taxon>
        <taxon>Bacillati</taxon>
        <taxon>Actinomycetota</taxon>
        <taxon>Actinomycetes</taxon>
        <taxon>Micrococcales</taxon>
        <taxon>Brevibacteriaceae</taxon>
        <taxon>Brevibacterium</taxon>
    </lineage>
</organism>
<evidence type="ECO:0000313" key="2">
    <source>
        <dbReference type="Proteomes" id="UP000242755"/>
    </source>
</evidence>
<dbReference type="STRING" id="1176165.GCA_001584405_02057"/>
<dbReference type="Proteomes" id="UP000242755">
    <property type="component" value="Unassembled WGS sequence"/>
</dbReference>
<comment type="caution">
    <text evidence="1">The sequence shown here is derived from an EMBL/GenBank/DDBJ whole genome shotgun (WGS) entry which is preliminary data.</text>
</comment>
<gene>
    <name evidence="1" type="ORF">CYJ40_10040</name>
</gene>
<reference evidence="1 2" key="1">
    <citation type="submission" date="2017-12" db="EMBL/GenBank/DDBJ databases">
        <title>Phylogenetic diversity of female urinary microbiome.</title>
        <authorList>
            <person name="Thomas-White K."/>
            <person name="Wolfe A.J."/>
        </authorList>
    </citation>
    <scope>NUCLEOTIDE SEQUENCE [LARGE SCALE GENOMIC DNA]</scope>
    <source>
        <strain evidence="1 2">UMB0426</strain>
    </source>
</reference>
<name>A0A2I1IES9_9MICO</name>
<evidence type="ECO:0008006" key="3">
    <source>
        <dbReference type="Google" id="ProtNLM"/>
    </source>
</evidence>
<dbReference type="AlphaFoldDB" id="A0A2I1IES9"/>
<proteinExistence type="predicted"/>
<dbReference type="EMBL" id="PKGO01000010">
    <property type="protein sequence ID" value="PKY69630.1"/>
    <property type="molecule type" value="Genomic_DNA"/>
</dbReference>
<protein>
    <recommendedName>
        <fullName evidence="3">PEGA domain-containing protein</fullName>
    </recommendedName>
</protein>
<evidence type="ECO:0000313" key="1">
    <source>
        <dbReference type="EMBL" id="PKY69630.1"/>
    </source>
</evidence>